<dbReference type="GO" id="GO:0016324">
    <property type="term" value="C:apical plasma membrane"/>
    <property type="evidence" value="ECO:0007669"/>
    <property type="project" value="TreeGrafter"/>
</dbReference>
<organism evidence="8">
    <name type="scientific">Rhodnius neglectus</name>
    <dbReference type="NCBI Taxonomy" id="72488"/>
    <lineage>
        <taxon>Eukaryota</taxon>
        <taxon>Metazoa</taxon>
        <taxon>Ecdysozoa</taxon>
        <taxon>Arthropoda</taxon>
        <taxon>Hexapoda</taxon>
        <taxon>Insecta</taxon>
        <taxon>Pterygota</taxon>
        <taxon>Neoptera</taxon>
        <taxon>Paraneoptera</taxon>
        <taxon>Hemiptera</taxon>
        <taxon>Heteroptera</taxon>
        <taxon>Panheteroptera</taxon>
        <taxon>Cimicomorpha</taxon>
        <taxon>Reduviidae</taxon>
        <taxon>Triatominae</taxon>
        <taxon>Rhodnius</taxon>
    </lineage>
</organism>
<dbReference type="Pfam" id="PF16028">
    <property type="entry name" value="SLC3A2_N"/>
    <property type="match status" value="1"/>
</dbReference>
<dbReference type="InterPro" id="IPR013780">
    <property type="entry name" value="Glyco_hydro_b"/>
</dbReference>
<evidence type="ECO:0000256" key="3">
    <source>
        <dbReference type="ARBA" id="ARBA00012741"/>
    </source>
</evidence>
<dbReference type="GO" id="GO:0015173">
    <property type="term" value="F:aromatic amino acid transmembrane transporter activity"/>
    <property type="evidence" value="ECO:0007669"/>
    <property type="project" value="TreeGrafter"/>
</dbReference>
<dbReference type="GO" id="GO:0015180">
    <property type="term" value="F:L-alanine transmembrane transporter activity"/>
    <property type="evidence" value="ECO:0007669"/>
    <property type="project" value="TreeGrafter"/>
</dbReference>
<evidence type="ECO:0000256" key="6">
    <source>
        <dbReference type="SAM" id="Phobius"/>
    </source>
</evidence>
<keyword evidence="6" id="KW-1133">Transmembrane helix</keyword>
<dbReference type="InterPro" id="IPR006047">
    <property type="entry name" value="GH13_cat_dom"/>
</dbReference>
<feature type="domain" description="Glycosyl hydrolase family 13 catalytic" evidence="7">
    <location>
        <begin position="117"/>
        <end position="507"/>
    </location>
</feature>
<sequence>MDNNGKVKRDDEAEEKLVEDGEANMKVEIQLVGNEPQNGETKISMSEIKAAFIGMGKEDLMKFANDPFWVKLRWSLFVLFWLLWFGMLFGAVAIILLAPKCSSPEPRNWYENSPIYHLTVSNFKDGALPQDGVGDLEGLLEKASYLKELGVETLMVDPLMPSTMGNPERIEDFKQVDPRYGNVDSVKKVLSALKLQGLHVIMRIVPNYSSNNHTWFKKSIEKVSPYSDYYIWRNGKADGPPSNWLSINGGSAWTWNEDRKQYYLHQFNATQPDLNFRNPEMIEYFSDVFKWWLDLGLSGIHVDKVDFLFESLNYTDEAINNIIPGTVHDEYDFFRHTNTRDLPELVGVIKQWAAVVKNSSGVFSINGVPDNEEFDLANLIHRPLVIKNGNLTVEHLKRYVNHKLKMNQQTWTVETIGEVDQPLDTAECLTDMMLLLPGTLVVPSGTELGLNPGSIFPWDHSNSNAGFTTANSTWKKLHSNYLESNVEKEKVQMDSYYNTFKSLVKERASPSIVHGTTETAVINSTVFAFTRLKSGNPGYLIAFNLEPKEKVVNLSNMKHVPEELTVIARSKQLWKQLPLKTSIGSNSLKMAPISCVVLQFVPLNTEA</sequence>
<dbReference type="FunFam" id="3.90.400.10:FF:000001">
    <property type="entry name" value="Maltase A3, isoform A"/>
    <property type="match status" value="1"/>
</dbReference>
<dbReference type="GO" id="GO:1904273">
    <property type="term" value="P:L-alanine import across plasma membrane"/>
    <property type="evidence" value="ECO:0007669"/>
    <property type="project" value="TreeGrafter"/>
</dbReference>
<dbReference type="GO" id="GO:0015823">
    <property type="term" value="P:phenylalanine transport"/>
    <property type="evidence" value="ECO:0007669"/>
    <property type="project" value="TreeGrafter"/>
</dbReference>
<dbReference type="Gene3D" id="3.20.20.80">
    <property type="entry name" value="Glycosidases"/>
    <property type="match status" value="2"/>
</dbReference>
<dbReference type="GO" id="GO:0015190">
    <property type="term" value="F:L-leucine transmembrane transporter activity"/>
    <property type="evidence" value="ECO:0007669"/>
    <property type="project" value="TreeGrafter"/>
</dbReference>
<dbReference type="Gene3D" id="2.60.40.1180">
    <property type="entry name" value="Golgi alpha-mannosidase II"/>
    <property type="match status" value="1"/>
</dbReference>
<evidence type="ECO:0000256" key="2">
    <source>
        <dbReference type="ARBA" id="ARBA00008061"/>
    </source>
</evidence>
<dbReference type="Gene3D" id="3.90.400.10">
    <property type="entry name" value="Oligo-1,6-glucosidase, Domain 2"/>
    <property type="match status" value="1"/>
</dbReference>
<accession>A0A0P4VMU2</accession>
<dbReference type="InterPro" id="IPR045857">
    <property type="entry name" value="O16G_dom_2"/>
</dbReference>
<dbReference type="InterPro" id="IPR042280">
    <property type="entry name" value="SLC3A2"/>
</dbReference>
<evidence type="ECO:0000313" key="8">
    <source>
        <dbReference type="EMBL" id="JAI54172.1"/>
    </source>
</evidence>
<protein>
    <recommendedName>
        <fullName evidence="3">alpha-glucosidase</fullName>
        <ecNumber evidence="3">3.2.1.20</ecNumber>
    </recommendedName>
</protein>
<dbReference type="GO" id="GO:0004558">
    <property type="term" value="F:alpha-1,4-glucosidase activity"/>
    <property type="evidence" value="ECO:0007669"/>
    <property type="project" value="UniProtKB-EC"/>
</dbReference>
<keyword evidence="6" id="KW-0472">Membrane</keyword>
<dbReference type="InterPro" id="IPR031984">
    <property type="entry name" value="SLC3A2_N"/>
</dbReference>
<keyword evidence="4" id="KW-0325">Glycoprotein</keyword>
<dbReference type="GO" id="GO:0005975">
    <property type="term" value="P:carbohydrate metabolic process"/>
    <property type="evidence" value="ECO:0007669"/>
    <property type="project" value="InterPro"/>
</dbReference>
<dbReference type="EC" id="3.2.1.20" evidence="3"/>
<keyword evidence="5" id="KW-0326">Glycosidase</keyword>
<name>A0A0P4VMU2_9HEMI</name>
<dbReference type="GO" id="GO:0016323">
    <property type="term" value="C:basolateral plasma membrane"/>
    <property type="evidence" value="ECO:0007669"/>
    <property type="project" value="TreeGrafter"/>
</dbReference>
<dbReference type="EMBL" id="GDKW01002423">
    <property type="protein sequence ID" value="JAI54172.1"/>
    <property type="molecule type" value="mRNA"/>
</dbReference>
<keyword evidence="5" id="KW-0378">Hydrolase</keyword>
<dbReference type="GO" id="GO:1903801">
    <property type="term" value="P:L-leucine import across plasma membrane"/>
    <property type="evidence" value="ECO:0007669"/>
    <property type="project" value="TreeGrafter"/>
</dbReference>
<evidence type="ECO:0000256" key="5">
    <source>
        <dbReference type="ARBA" id="ARBA00023295"/>
    </source>
</evidence>
<evidence type="ECO:0000256" key="4">
    <source>
        <dbReference type="ARBA" id="ARBA00023180"/>
    </source>
</evidence>
<comment type="similarity">
    <text evidence="2">Belongs to the glycosyl hydrolase 13 family.</text>
</comment>
<comment type="catalytic activity">
    <reaction evidence="1">
        <text>Hydrolysis of terminal, non-reducing (1-&gt;4)-linked alpha-D-glucose residues with release of alpha-D-glucose.</text>
        <dbReference type="EC" id="3.2.1.20"/>
    </reaction>
</comment>
<reference evidence="8" key="1">
    <citation type="journal article" date="2016" name="PLoS Negl. Trop. Dis.">
        <title>A Deep Insight into the Sialome of Rhodnius neglectus, a Vector of Chagas Disease.</title>
        <authorList>
            <person name="Santiago P.B."/>
            <person name="Assumpcao T.C."/>
            <person name="Araujo C.N."/>
            <person name="Bastos I.M."/>
            <person name="Neves D."/>
            <person name="Silva I.G."/>
            <person name="Charneau S."/>
            <person name="Queiroz R.M."/>
            <person name="Raiol T."/>
            <person name="Oliveira J.V."/>
            <person name="Sousa M.V."/>
            <person name="Calvo E."/>
            <person name="Ribeiro J.M."/>
            <person name="Santana J.M."/>
        </authorList>
    </citation>
    <scope>NUCLEOTIDE SEQUENCE</scope>
    <source>
        <tissue evidence="8">Salivary glands</tissue>
    </source>
</reference>
<dbReference type="Pfam" id="PF00128">
    <property type="entry name" value="Alpha-amylase"/>
    <property type="match status" value="2"/>
</dbReference>
<feature type="transmembrane region" description="Helical" evidence="6">
    <location>
        <begin position="76"/>
        <end position="98"/>
    </location>
</feature>
<keyword evidence="6" id="KW-0812">Transmembrane</keyword>
<dbReference type="SUPFAM" id="SSF51445">
    <property type="entry name" value="(Trans)glycosidases"/>
    <property type="match status" value="1"/>
</dbReference>
<dbReference type="AlphaFoldDB" id="A0A0P4VMU2"/>
<evidence type="ECO:0000259" key="7">
    <source>
        <dbReference type="SMART" id="SM00642"/>
    </source>
</evidence>
<dbReference type="SMART" id="SM00642">
    <property type="entry name" value="Aamy"/>
    <property type="match status" value="1"/>
</dbReference>
<proteinExistence type="evidence at transcript level"/>
<dbReference type="PANTHER" id="PTHR46673:SF1">
    <property type="entry name" value="4F2 CELL-SURFACE ANTIGEN HEAVY CHAIN"/>
    <property type="match status" value="1"/>
</dbReference>
<evidence type="ECO:0000256" key="1">
    <source>
        <dbReference type="ARBA" id="ARBA00001657"/>
    </source>
</evidence>
<dbReference type="InterPro" id="IPR017853">
    <property type="entry name" value="GH"/>
</dbReference>
<dbReference type="PANTHER" id="PTHR46673">
    <property type="entry name" value="4F2 CELL-SURFACE ANTIGEN HEAVY CHAIN"/>
    <property type="match status" value="1"/>
</dbReference>